<dbReference type="InterPro" id="IPR052156">
    <property type="entry name" value="BCAA_Transport_ATP-bd_LivF"/>
</dbReference>
<protein>
    <submittedName>
        <fullName evidence="8">ABC transporter ATP-binding protein</fullName>
    </submittedName>
</protein>
<evidence type="ECO:0000256" key="2">
    <source>
        <dbReference type="ARBA" id="ARBA00022448"/>
    </source>
</evidence>
<evidence type="ECO:0000313" key="10">
    <source>
        <dbReference type="Proteomes" id="UP000216354"/>
    </source>
</evidence>
<keyword evidence="3" id="KW-0472">Membrane</keyword>
<keyword evidence="10" id="KW-1185">Reference proteome</keyword>
<proteinExistence type="inferred from homology"/>
<evidence type="ECO:0000256" key="3">
    <source>
        <dbReference type="ARBA" id="ARBA00022475"/>
    </source>
</evidence>
<evidence type="ECO:0000313" key="9">
    <source>
        <dbReference type="EMBL" id="OZI65433.1"/>
    </source>
</evidence>
<dbReference type="RefSeq" id="WP_094825581.1">
    <property type="nucleotide sequence ID" value="NZ_NEVL01000002.1"/>
</dbReference>
<feature type="domain" description="ABC transporter" evidence="7">
    <location>
        <begin position="7"/>
        <end position="244"/>
    </location>
</feature>
<dbReference type="PANTHER" id="PTHR43820:SF6">
    <property type="entry name" value="ABC TRANSPORTER ATP-BINDING PROTEIN"/>
    <property type="match status" value="1"/>
</dbReference>
<evidence type="ECO:0000313" key="8">
    <source>
        <dbReference type="EMBL" id="OZI39209.1"/>
    </source>
</evidence>
<reference evidence="9 10" key="1">
    <citation type="submission" date="2017-05" db="EMBL/GenBank/DDBJ databases">
        <title>Complete and WGS of Bordetella genogroups.</title>
        <authorList>
            <person name="Spilker T."/>
            <person name="Lipuma J."/>
        </authorList>
    </citation>
    <scope>NUCLEOTIDE SEQUENCE [LARGE SCALE GENOMIC DNA]</scope>
    <source>
        <strain evidence="9 10">AU9795</strain>
    </source>
</reference>
<keyword evidence="6" id="KW-0029">Amino-acid transport</keyword>
<dbReference type="PANTHER" id="PTHR43820">
    <property type="entry name" value="HIGH-AFFINITY BRANCHED-CHAIN AMINO ACID TRANSPORT ATP-BINDING PROTEIN LIVF"/>
    <property type="match status" value="1"/>
</dbReference>
<dbReference type="Pfam" id="PF00005">
    <property type="entry name" value="ABC_tran"/>
    <property type="match status" value="1"/>
</dbReference>
<dbReference type="CDD" id="cd03224">
    <property type="entry name" value="ABC_TM1139_LivF_branched"/>
    <property type="match status" value="1"/>
</dbReference>
<reference evidence="8 11" key="2">
    <citation type="submission" date="2017-05" db="EMBL/GenBank/DDBJ databases">
        <title>Complete and WGS of Bordetella genogroups.</title>
        <authorList>
            <person name="Spilker T."/>
            <person name="LiPuma J."/>
        </authorList>
    </citation>
    <scope>NUCLEOTIDE SEQUENCE [LARGE SCALE GENOMIC DNA]</scope>
    <source>
        <strain evidence="8 11">AU17610</strain>
    </source>
</reference>
<dbReference type="PROSITE" id="PS00211">
    <property type="entry name" value="ABC_TRANSPORTER_1"/>
    <property type="match status" value="1"/>
</dbReference>
<dbReference type="GO" id="GO:0005524">
    <property type="term" value="F:ATP binding"/>
    <property type="evidence" value="ECO:0007669"/>
    <property type="project" value="UniProtKB-KW"/>
</dbReference>
<organism evidence="8 11">
    <name type="scientific">Bordetella genomosp. 1</name>
    <dbReference type="NCBI Taxonomy" id="1395607"/>
    <lineage>
        <taxon>Bacteria</taxon>
        <taxon>Pseudomonadati</taxon>
        <taxon>Pseudomonadota</taxon>
        <taxon>Betaproteobacteria</taxon>
        <taxon>Burkholderiales</taxon>
        <taxon>Alcaligenaceae</taxon>
        <taxon>Bordetella</taxon>
    </lineage>
</organism>
<evidence type="ECO:0000256" key="4">
    <source>
        <dbReference type="ARBA" id="ARBA00022741"/>
    </source>
</evidence>
<dbReference type="EMBL" id="NEVL01000002">
    <property type="protein sequence ID" value="OZI39209.1"/>
    <property type="molecule type" value="Genomic_DNA"/>
</dbReference>
<keyword evidence="5 8" id="KW-0067">ATP-binding</keyword>
<name>A0A261SP96_9BORD</name>
<dbReference type="InterPro" id="IPR027417">
    <property type="entry name" value="P-loop_NTPase"/>
</dbReference>
<evidence type="ECO:0000313" key="11">
    <source>
        <dbReference type="Proteomes" id="UP000217005"/>
    </source>
</evidence>
<accession>A0A261SP96</accession>
<sequence length="250" mass="26929">MSPSPVLEVRDLSARYGKVGALTGAALTVPPGSIVTVIGANGAGKSTMLNAVMGSLPHTGHAAGQVQYAGADVSGWQVERRVAAGMSLVPERRELFGSMSVEDNLLLGGFRRYRAREAGWRDTLNEVFDLFPRLRERRAQQAGTLSGGERQMLAVGRALMAKPKLLMLDEPSLGLAPRIVREIFHIIARLRETGVSILLVEQNARAALQVADYGYVLETGEIILHGPARELAGNPRVIESYLGLGKHQEA</sequence>
<dbReference type="AlphaFoldDB" id="A0A261SP96"/>
<keyword evidence="2" id="KW-0813">Transport</keyword>
<evidence type="ECO:0000256" key="6">
    <source>
        <dbReference type="ARBA" id="ARBA00022970"/>
    </source>
</evidence>
<dbReference type="OrthoDB" id="9776369at2"/>
<dbReference type="Proteomes" id="UP000217005">
    <property type="component" value="Unassembled WGS sequence"/>
</dbReference>
<gene>
    <name evidence="9" type="ORF">CAL27_10375</name>
    <name evidence="8" type="ORF">CEG14_06700</name>
</gene>
<dbReference type="Proteomes" id="UP000216354">
    <property type="component" value="Unassembled WGS sequence"/>
</dbReference>
<dbReference type="InterPro" id="IPR017871">
    <property type="entry name" value="ABC_transporter-like_CS"/>
</dbReference>
<evidence type="ECO:0000256" key="1">
    <source>
        <dbReference type="ARBA" id="ARBA00005417"/>
    </source>
</evidence>
<dbReference type="GO" id="GO:0015658">
    <property type="term" value="F:branched-chain amino acid transmembrane transporter activity"/>
    <property type="evidence" value="ECO:0007669"/>
    <property type="project" value="TreeGrafter"/>
</dbReference>
<dbReference type="Gene3D" id="3.40.50.300">
    <property type="entry name" value="P-loop containing nucleotide triphosphate hydrolases"/>
    <property type="match status" value="1"/>
</dbReference>
<keyword evidence="3" id="KW-1003">Cell membrane</keyword>
<dbReference type="GO" id="GO:0016887">
    <property type="term" value="F:ATP hydrolysis activity"/>
    <property type="evidence" value="ECO:0007669"/>
    <property type="project" value="InterPro"/>
</dbReference>
<evidence type="ECO:0000256" key="5">
    <source>
        <dbReference type="ARBA" id="ARBA00022840"/>
    </source>
</evidence>
<dbReference type="InterPro" id="IPR003439">
    <property type="entry name" value="ABC_transporter-like_ATP-bd"/>
</dbReference>
<dbReference type="InterPro" id="IPR003593">
    <property type="entry name" value="AAA+_ATPase"/>
</dbReference>
<keyword evidence="4" id="KW-0547">Nucleotide-binding</keyword>
<dbReference type="EMBL" id="NEVR01000002">
    <property type="protein sequence ID" value="OZI65433.1"/>
    <property type="molecule type" value="Genomic_DNA"/>
</dbReference>
<dbReference type="GO" id="GO:0015807">
    <property type="term" value="P:L-amino acid transport"/>
    <property type="evidence" value="ECO:0007669"/>
    <property type="project" value="TreeGrafter"/>
</dbReference>
<comment type="similarity">
    <text evidence="1">Belongs to the ABC transporter superfamily.</text>
</comment>
<dbReference type="PROSITE" id="PS50893">
    <property type="entry name" value="ABC_TRANSPORTER_2"/>
    <property type="match status" value="1"/>
</dbReference>
<comment type="caution">
    <text evidence="8">The sequence shown here is derived from an EMBL/GenBank/DDBJ whole genome shotgun (WGS) entry which is preliminary data.</text>
</comment>
<dbReference type="SUPFAM" id="SSF52540">
    <property type="entry name" value="P-loop containing nucleoside triphosphate hydrolases"/>
    <property type="match status" value="1"/>
</dbReference>
<dbReference type="SMART" id="SM00382">
    <property type="entry name" value="AAA"/>
    <property type="match status" value="1"/>
</dbReference>
<evidence type="ECO:0000259" key="7">
    <source>
        <dbReference type="PROSITE" id="PS50893"/>
    </source>
</evidence>